<keyword evidence="7" id="KW-1185">Reference proteome</keyword>
<feature type="compositionally biased region" description="Polar residues" evidence="3">
    <location>
        <begin position="115"/>
        <end position="124"/>
    </location>
</feature>
<feature type="coiled-coil region" evidence="2">
    <location>
        <begin position="764"/>
        <end position="791"/>
    </location>
</feature>
<dbReference type="GO" id="GO:0003676">
    <property type="term" value="F:nucleic acid binding"/>
    <property type="evidence" value="ECO:0007669"/>
    <property type="project" value="InterPro"/>
</dbReference>
<feature type="compositionally biased region" description="Low complexity" evidence="3">
    <location>
        <begin position="446"/>
        <end position="457"/>
    </location>
</feature>
<dbReference type="InterPro" id="IPR036859">
    <property type="entry name" value="CAP-Gly_dom_sf"/>
</dbReference>
<accession>A0A0C2ZTY4</accession>
<dbReference type="SMART" id="SM01052">
    <property type="entry name" value="CAP_GLY"/>
    <property type="match status" value="1"/>
</dbReference>
<dbReference type="PROSITE" id="PS50245">
    <property type="entry name" value="CAP_GLY_2"/>
    <property type="match status" value="1"/>
</dbReference>
<dbReference type="Gene3D" id="2.30.30.190">
    <property type="entry name" value="CAP Gly-rich-like domain"/>
    <property type="match status" value="1"/>
</dbReference>
<dbReference type="SUPFAM" id="SSF74924">
    <property type="entry name" value="Cap-Gly domain"/>
    <property type="match status" value="1"/>
</dbReference>
<protein>
    <recommendedName>
        <fullName evidence="8">CAP-Gly domain-containing protein</fullName>
    </recommendedName>
</protein>
<feature type="domain" description="CCHC-type" evidence="4">
    <location>
        <begin position="1091"/>
        <end position="1105"/>
    </location>
</feature>
<feature type="domain" description="CAP-Gly" evidence="5">
    <location>
        <begin position="153"/>
        <end position="198"/>
    </location>
</feature>
<dbReference type="InterPro" id="IPR000938">
    <property type="entry name" value="CAP-Gly_domain"/>
</dbReference>
<evidence type="ECO:0000256" key="1">
    <source>
        <dbReference type="PROSITE-ProRule" id="PRU00047"/>
    </source>
</evidence>
<reference evidence="7" key="2">
    <citation type="submission" date="2015-01" db="EMBL/GenBank/DDBJ databases">
        <title>Evolutionary Origins and Diversification of the Mycorrhizal Mutualists.</title>
        <authorList>
            <consortium name="DOE Joint Genome Institute"/>
            <consortium name="Mycorrhizal Genomics Consortium"/>
            <person name="Kohler A."/>
            <person name="Kuo A."/>
            <person name="Nagy L.G."/>
            <person name="Floudas D."/>
            <person name="Copeland A."/>
            <person name="Barry K.W."/>
            <person name="Cichocki N."/>
            <person name="Veneault-Fourrey C."/>
            <person name="LaButti K."/>
            <person name="Lindquist E.A."/>
            <person name="Lipzen A."/>
            <person name="Lundell T."/>
            <person name="Morin E."/>
            <person name="Murat C."/>
            <person name="Riley R."/>
            <person name="Ohm R."/>
            <person name="Sun H."/>
            <person name="Tunlid A."/>
            <person name="Henrissat B."/>
            <person name="Grigoriev I.V."/>
            <person name="Hibbett D.S."/>
            <person name="Martin F."/>
        </authorList>
    </citation>
    <scope>NUCLEOTIDE SEQUENCE [LARGE SCALE GENOMIC DNA]</scope>
    <source>
        <strain evidence="7">Foug A</strain>
    </source>
</reference>
<feature type="region of interest" description="Disordered" evidence="3">
    <location>
        <begin position="311"/>
        <end position="474"/>
    </location>
</feature>
<evidence type="ECO:0000256" key="2">
    <source>
        <dbReference type="SAM" id="Coils"/>
    </source>
</evidence>
<feature type="compositionally biased region" description="Polar residues" evidence="3">
    <location>
        <begin position="421"/>
        <end position="431"/>
    </location>
</feature>
<feature type="region of interest" description="Disordered" evidence="3">
    <location>
        <begin position="207"/>
        <end position="298"/>
    </location>
</feature>
<keyword evidence="1" id="KW-0863">Zinc-finger</keyword>
<dbReference type="STRING" id="1036808.A0A0C2ZTY4"/>
<name>A0A0C2ZTY4_9AGAM</name>
<feature type="compositionally biased region" description="Polar residues" evidence="3">
    <location>
        <begin position="262"/>
        <end position="278"/>
    </location>
</feature>
<evidence type="ECO:0000256" key="3">
    <source>
        <dbReference type="SAM" id="MobiDB-lite"/>
    </source>
</evidence>
<dbReference type="Pfam" id="PF01302">
    <property type="entry name" value="CAP_GLY"/>
    <property type="match status" value="1"/>
</dbReference>
<feature type="region of interest" description="Disordered" evidence="3">
    <location>
        <begin position="491"/>
        <end position="516"/>
    </location>
</feature>
<dbReference type="Gene3D" id="4.10.60.10">
    <property type="entry name" value="Zinc finger, CCHC-type"/>
    <property type="match status" value="1"/>
</dbReference>
<keyword evidence="1" id="KW-0862">Zinc</keyword>
<dbReference type="PANTHER" id="PTHR23159">
    <property type="entry name" value="CENTROSOMAL PROTEIN 2"/>
    <property type="match status" value="1"/>
</dbReference>
<gene>
    <name evidence="6" type="ORF">SCLCIDRAFT_114064</name>
</gene>
<evidence type="ECO:0000259" key="5">
    <source>
        <dbReference type="PROSITE" id="PS50245"/>
    </source>
</evidence>
<feature type="coiled-coil region" evidence="2">
    <location>
        <begin position="839"/>
        <end position="1017"/>
    </location>
</feature>
<dbReference type="InParanoid" id="A0A0C2ZTY4"/>
<feature type="compositionally biased region" description="Basic and acidic residues" evidence="3">
    <location>
        <begin position="496"/>
        <end position="510"/>
    </location>
</feature>
<keyword evidence="1" id="KW-0479">Metal-binding</keyword>
<dbReference type="Proteomes" id="UP000053989">
    <property type="component" value="Unassembled WGS sequence"/>
</dbReference>
<dbReference type="EMBL" id="KN822025">
    <property type="protein sequence ID" value="KIM64968.1"/>
    <property type="molecule type" value="Genomic_DNA"/>
</dbReference>
<dbReference type="AlphaFoldDB" id="A0A0C2ZTY4"/>
<keyword evidence="2" id="KW-0175">Coiled coil</keyword>
<feature type="compositionally biased region" description="Low complexity" evidence="3">
    <location>
        <begin position="61"/>
        <end position="77"/>
    </location>
</feature>
<dbReference type="InterPro" id="IPR001878">
    <property type="entry name" value="Znf_CCHC"/>
</dbReference>
<evidence type="ECO:0000259" key="4">
    <source>
        <dbReference type="PROSITE" id="PS50158"/>
    </source>
</evidence>
<sequence length="1111" mass="121495">MSTTPGKPRISGIPTPGKSTGIPTPGRFRSVSSVNIIRDPDAEYASRALADAIKANDPSQHRSSLARSSSPFSSSQSTGGIPPSGRRSVAGRPSAPSVPSSLHPRAKTPSARPPSRQSDVFSRSTSRANRFFDIGENVRIESLGYEGTLKYLGEIDGKPGLWAGVELSGGFQGKGKNDGSVNGKRYFTCPPNCGVFVASAKLSAPTVGPSFRPPSVASSRSGRVTPSAPISFSSGRITPSNSFGRITPFTDRKNPLAMSGRITPSATPSARKTKQCTTIGKLPEQARPSLESQITSGSRASKYLGLTAKQLNSRPVTHESPASEPSLRPPSASPSRTIESHSRPPESPFTTPKARAASRPVSQPEGVLTPGGKHRPSLNTPRPRIPSSVAMPPPPNPVPLNSSSSQRSPNGDPDRPPSSLDLVTSAQTLQDRINRLVAGDTPTDESPSQPSHSPTTPADVSMPEGSEVGLPALNASLESLQKENLSLRETITSLRANDEKHHATERERDTALSSLAEMEKEVRGLERRLNEKDSRFEALERSHSQTAAELERSRTESEARLNDLQAKLQTGEALVKSLKQAIEVKEGAEHESGALLKAKNAEIALLEGRLEKVSTELDIERKELGAQIEELRQAGQETIALYEERLSAADGLRYDLEDQIVVLEEQVRKSTAPHSAGVASQRATAAEIDNETLREQVQHLQKKLSTAEDTLEDVRAASEREEAAMREKFRRFKEKEDAMKCELNEGRKTVEQVVKAEALAKTRIEEVEEALRESTLALEDARAEIEALRSDAAAAYAGVNGEGNELRRHVTTRRQAPAEHTRLVEEIQDSRDGPPQDEYAEVMALRKQLEEQSLELESLQKRFNRDIPNGLSEFSKSSAPKHESEEIMGLKHIVQELQKEIATVTQRNKLLESENRLLMSETDQLRQELKVLEENVEQSLSAQEAVLDSANSSANPELEQLRKRLAEAEMKAARVAHDLNKEISELETLVESKIYREDELEQEIERLKERLSRGKKKEGLELGNAIQRKLSIASTVASSDDELRSMPSEDVCEICEQPGHDIFTCDLLKDGAPKPSKDKFTAVRISSEQFCVDCESYGHLATDCPHSLDVF</sequence>
<dbReference type="HOGENOM" id="CLU_008637_0_0_1"/>
<organism evidence="6 7">
    <name type="scientific">Scleroderma citrinum Foug A</name>
    <dbReference type="NCBI Taxonomy" id="1036808"/>
    <lineage>
        <taxon>Eukaryota</taxon>
        <taxon>Fungi</taxon>
        <taxon>Dikarya</taxon>
        <taxon>Basidiomycota</taxon>
        <taxon>Agaricomycotina</taxon>
        <taxon>Agaricomycetes</taxon>
        <taxon>Agaricomycetidae</taxon>
        <taxon>Boletales</taxon>
        <taxon>Sclerodermatineae</taxon>
        <taxon>Sclerodermataceae</taxon>
        <taxon>Scleroderma</taxon>
    </lineage>
</organism>
<proteinExistence type="predicted"/>
<dbReference type="OrthoDB" id="2130750at2759"/>
<feature type="region of interest" description="Disordered" evidence="3">
    <location>
        <begin position="535"/>
        <end position="556"/>
    </location>
</feature>
<feature type="region of interest" description="Disordered" evidence="3">
    <location>
        <begin position="53"/>
        <end position="124"/>
    </location>
</feature>
<evidence type="ECO:0000313" key="7">
    <source>
        <dbReference type="Proteomes" id="UP000053989"/>
    </source>
</evidence>
<dbReference type="GO" id="GO:0008270">
    <property type="term" value="F:zinc ion binding"/>
    <property type="evidence" value="ECO:0007669"/>
    <property type="project" value="UniProtKB-KW"/>
</dbReference>
<feature type="region of interest" description="Disordered" evidence="3">
    <location>
        <begin position="1"/>
        <end position="33"/>
    </location>
</feature>
<dbReference type="PROSITE" id="PS50158">
    <property type="entry name" value="ZF_CCHC"/>
    <property type="match status" value="1"/>
</dbReference>
<evidence type="ECO:0000313" key="6">
    <source>
        <dbReference type="EMBL" id="KIM64968.1"/>
    </source>
</evidence>
<dbReference type="PANTHER" id="PTHR23159:SF31">
    <property type="entry name" value="CENTROSOME-ASSOCIATED PROTEIN CEP250 ISOFORM X1"/>
    <property type="match status" value="1"/>
</dbReference>
<feature type="compositionally biased region" description="Polar residues" evidence="3">
    <location>
        <begin position="216"/>
        <end position="244"/>
    </location>
</feature>
<evidence type="ECO:0008006" key="8">
    <source>
        <dbReference type="Google" id="ProtNLM"/>
    </source>
</evidence>
<reference evidence="6 7" key="1">
    <citation type="submission" date="2014-04" db="EMBL/GenBank/DDBJ databases">
        <authorList>
            <consortium name="DOE Joint Genome Institute"/>
            <person name="Kuo A."/>
            <person name="Kohler A."/>
            <person name="Nagy L.G."/>
            <person name="Floudas D."/>
            <person name="Copeland A."/>
            <person name="Barry K.W."/>
            <person name="Cichocki N."/>
            <person name="Veneault-Fourrey C."/>
            <person name="LaButti K."/>
            <person name="Lindquist E.A."/>
            <person name="Lipzen A."/>
            <person name="Lundell T."/>
            <person name="Morin E."/>
            <person name="Murat C."/>
            <person name="Sun H."/>
            <person name="Tunlid A."/>
            <person name="Henrissat B."/>
            <person name="Grigoriev I.V."/>
            <person name="Hibbett D.S."/>
            <person name="Martin F."/>
            <person name="Nordberg H.P."/>
            <person name="Cantor M.N."/>
            <person name="Hua S.X."/>
        </authorList>
    </citation>
    <scope>NUCLEOTIDE SEQUENCE [LARGE SCALE GENOMIC DNA]</scope>
    <source>
        <strain evidence="6 7">Foug A</strain>
    </source>
</reference>
<feature type="coiled-coil region" evidence="2">
    <location>
        <begin position="683"/>
        <end position="724"/>
    </location>
</feature>
<dbReference type="PROSITE" id="PS00845">
    <property type="entry name" value="CAP_GLY_1"/>
    <property type="match status" value="1"/>
</dbReference>